<evidence type="ECO:0000256" key="6">
    <source>
        <dbReference type="ARBA" id="ARBA00022801"/>
    </source>
</evidence>
<keyword evidence="7" id="KW-0788">Thiol protease</keyword>
<dbReference type="EC" id="3.4.19.12" evidence="3"/>
<organism evidence="11 12">
    <name type="scientific">Zalerion maritima</name>
    <dbReference type="NCBI Taxonomy" id="339359"/>
    <lineage>
        <taxon>Eukaryota</taxon>
        <taxon>Fungi</taxon>
        <taxon>Dikarya</taxon>
        <taxon>Ascomycota</taxon>
        <taxon>Pezizomycotina</taxon>
        <taxon>Sordariomycetes</taxon>
        <taxon>Lulworthiomycetidae</taxon>
        <taxon>Lulworthiales</taxon>
        <taxon>Lulworthiaceae</taxon>
        <taxon>Zalerion</taxon>
    </lineage>
</organism>
<dbReference type="InterPro" id="IPR050164">
    <property type="entry name" value="Peptidase_C19"/>
</dbReference>
<feature type="compositionally biased region" description="Pro residues" evidence="8">
    <location>
        <begin position="594"/>
        <end position="605"/>
    </location>
</feature>
<keyword evidence="6 11" id="KW-0378">Hydrolase</keyword>
<sequence length="1035" mass="116440">MNGAGTNGAASRRTLPHIHDITSAVTVNRDLSRPLRRILEEAQSRMNNANAAITFKRPERALWEFLCASKIIVEVVPRHKDFGSLRDRKDQQTMYQTLMRELKTRTEVFEDAKAQIVADNARTGVQPNSQSKNAPASSSNQVQHSRSQSESRGTLEPRDDNILNGLARTPSPQKAKPSVNPKPAALQGHTLQKTSGTNGTKVRSDDLMARFQNLRTSVPAVQDPRIKTHPIVIPVGTPGPTSYPRSKPSGPREMPSLCKERDEAPFKSIDSMPSLPKMPAAIYNPARGSMTTQSSNLPSSTPRGMFSRTNSVTSVSGFSSNGVSTPPATTSSKDDYFTPAHSISIPKPKPTIPQRDTITGTDLRNYMNLGTTNFNILILDVRPRSDFDDGHIMHHSTICIEPLMLREDISADEIGDRMVLDSRYEMKLYERRDRCDLVVMYDNRSQKIPSRLEGGNDALRYLRDALVLYDDERPLKAQPKLLEGGLEAWIDEMGPHSLMVSEEETHRVSLTKRPHALALKDYSRKVVHLPDREIRKWQDLLEEEENNSESAFTAVRSTDDFLRRFPDVNSMQESMSSKRKPPTADGAAIGSMFPPVPSRPAPALPRPSLTGLADDGVDTDHQPTGVSVKMSRAVGRLEPPMIPTNLQNEGATCYADSLLQLLVASMELTSYLVSGRWMELDVRVKNQDGQIKRHPQILTRILAGLFQHLQSGAVRSGVKATMLRRYMGDLVKHTSSIGNFGSATDQQDITEYFQILINYLDNETNPRSIEEKHYQKLRGNSNDEPPFQFAARWFSVYQKSQTSLVDSFLTFTLTESKTCSCGHVDATTGTCITEPGNLLIVGWPDDQHNRVFRLEDLIANQIHSDQQVSCESCGARKKVVKKFSSLPKYLFISFTRYVNNHGQLVKHHTPVEFPVGDDLDMTNFMWPNEGRWGSLPPQMEGPFNYELYGMAMHQGMNMHSGHYTAYVRKQSPDWREWWYLNDLSGRGAEDFKLRGDMHTGRLSLVQQFSQGVGDVTMLCYRRTMRNPHQKQMQQR</sequence>
<dbReference type="PANTHER" id="PTHR24006:SF888">
    <property type="entry name" value="UBIQUITIN CARBOXYL-TERMINAL HYDROLASE 30"/>
    <property type="match status" value="1"/>
</dbReference>
<evidence type="ECO:0000256" key="8">
    <source>
        <dbReference type="SAM" id="MobiDB-lite"/>
    </source>
</evidence>
<feature type="compositionally biased region" description="Polar residues" evidence="8">
    <location>
        <begin position="189"/>
        <end position="201"/>
    </location>
</feature>
<dbReference type="Pfam" id="PF00443">
    <property type="entry name" value="UCH"/>
    <property type="match status" value="1"/>
</dbReference>
<feature type="region of interest" description="Disordered" evidence="8">
    <location>
        <begin position="230"/>
        <end position="257"/>
    </location>
</feature>
<feature type="region of interest" description="Disordered" evidence="8">
    <location>
        <begin position="569"/>
        <end position="610"/>
    </location>
</feature>
<feature type="region of interest" description="Disordered" evidence="8">
    <location>
        <begin position="314"/>
        <end position="354"/>
    </location>
</feature>
<dbReference type="GO" id="GO:0016579">
    <property type="term" value="P:protein deubiquitination"/>
    <property type="evidence" value="ECO:0007669"/>
    <property type="project" value="InterPro"/>
</dbReference>
<evidence type="ECO:0000313" key="11">
    <source>
        <dbReference type="EMBL" id="KAJ2906673.1"/>
    </source>
</evidence>
<evidence type="ECO:0000256" key="1">
    <source>
        <dbReference type="ARBA" id="ARBA00000707"/>
    </source>
</evidence>
<gene>
    <name evidence="11" type="ORF">MKZ38_000409</name>
</gene>
<dbReference type="GO" id="GO:0004843">
    <property type="term" value="F:cysteine-type deubiquitinase activity"/>
    <property type="evidence" value="ECO:0007669"/>
    <property type="project" value="UniProtKB-EC"/>
</dbReference>
<dbReference type="Gene3D" id="3.90.70.10">
    <property type="entry name" value="Cysteine proteinases"/>
    <property type="match status" value="1"/>
</dbReference>
<dbReference type="SUPFAM" id="SSF54001">
    <property type="entry name" value="Cysteine proteinases"/>
    <property type="match status" value="1"/>
</dbReference>
<dbReference type="CDD" id="cd02257">
    <property type="entry name" value="Peptidase_C19"/>
    <property type="match status" value="1"/>
</dbReference>
<dbReference type="InterPro" id="IPR018200">
    <property type="entry name" value="USP_CS"/>
</dbReference>
<comment type="catalytic activity">
    <reaction evidence="1">
        <text>Thiol-dependent hydrolysis of ester, thioester, amide, peptide and isopeptide bonds formed by the C-terminal Gly of ubiquitin (a 76-residue protein attached to proteins as an intracellular targeting signal).</text>
        <dbReference type="EC" id="3.4.19.12"/>
    </reaction>
</comment>
<evidence type="ECO:0000256" key="4">
    <source>
        <dbReference type="ARBA" id="ARBA00022670"/>
    </source>
</evidence>
<evidence type="ECO:0000256" key="7">
    <source>
        <dbReference type="ARBA" id="ARBA00022807"/>
    </source>
</evidence>
<evidence type="ECO:0000259" key="9">
    <source>
        <dbReference type="PROSITE" id="PS50206"/>
    </source>
</evidence>
<keyword evidence="4" id="KW-0645">Protease</keyword>
<dbReference type="GO" id="GO:0005829">
    <property type="term" value="C:cytosol"/>
    <property type="evidence" value="ECO:0007669"/>
    <property type="project" value="TreeGrafter"/>
</dbReference>
<dbReference type="PANTHER" id="PTHR24006">
    <property type="entry name" value="UBIQUITIN CARBOXYL-TERMINAL HYDROLASE"/>
    <property type="match status" value="1"/>
</dbReference>
<dbReference type="AlphaFoldDB" id="A0AAD5RXV7"/>
<dbReference type="PROSITE" id="PS00973">
    <property type="entry name" value="USP_2"/>
    <property type="match status" value="1"/>
</dbReference>
<dbReference type="InterPro" id="IPR038765">
    <property type="entry name" value="Papain-like_cys_pep_sf"/>
</dbReference>
<protein>
    <recommendedName>
        <fullName evidence="3">ubiquitinyl hydrolase 1</fullName>
        <ecNumber evidence="3">3.4.19.12</ecNumber>
    </recommendedName>
</protein>
<dbReference type="InterPro" id="IPR001394">
    <property type="entry name" value="Peptidase_C19_UCH"/>
</dbReference>
<feature type="domain" description="USP" evidence="10">
    <location>
        <begin position="644"/>
        <end position="1023"/>
    </location>
</feature>
<keyword evidence="5" id="KW-0833">Ubl conjugation pathway</keyword>
<evidence type="ECO:0000259" key="10">
    <source>
        <dbReference type="PROSITE" id="PS50235"/>
    </source>
</evidence>
<name>A0AAD5RXV7_9PEZI</name>
<comment type="caution">
    <text evidence="11">The sequence shown here is derived from an EMBL/GenBank/DDBJ whole genome shotgun (WGS) entry which is preliminary data.</text>
</comment>
<feature type="compositionally biased region" description="Polar residues" evidence="8">
    <location>
        <begin position="123"/>
        <end position="146"/>
    </location>
</feature>
<dbReference type="InterPro" id="IPR001763">
    <property type="entry name" value="Rhodanese-like_dom"/>
</dbReference>
<keyword evidence="12" id="KW-1185">Reference proteome</keyword>
<evidence type="ECO:0000256" key="3">
    <source>
        <dbReference type="ARBA" id="ARBA00012759"/>
    </source>
</evidence>
<reference evidence="11" key="1">
    <citation type="submission" date="2022-07" db="EMBL/GenBank/DDBJ databases">
        <title>Draft genome sequence of Zalerion maritima ATCC 34329, a (micro)plastics degrading marine fungus.</title>
        <authorList>
            <person name="Paco A."/>
            <person name="Goncalves M.F.M."/>
            <person name="Rocha-Santos T.A.P."/>
            <person name="Alves A."/>
        </authorList>
    </citation>
    <scope>NUCLEOTIDE SEQUENCE</scope>
    <source>
        <strain evidence="11">ATCC 34329</strain>
    </source>
</reference>
<evidence type="ECO:0000256" key="2">
    <source>
        <dbReference type="ARBA" id="ARBA00009085"/>
    </source>
</evidence>
<dbReference type="InterPro" id="IPR036873">
    <property type="entry name" value="Rhodanese-like_dom_sf"/>
</dbReference>
<dbReference type="SMART" id="SM00450">
    <property type="entry name" value="RHOD"/>
    <property type="match status" value="1"/>
</dbReference>
<feature type="domain" description="Rhodanese" evidence="9">
    <location>
        <begin position="372"/>
        <end position="498"/>
    </location>
</feature>
<dbReference type="SUPFAM" id="SSF52821">
    <property type="entry name" value="Rhodanese/Cell cycle control phosphatase"/>
    <property type="match status" value="1"/>
</dbReference>
<dbReference type="EMBL" id="JAKWBI020000010">
    <property type="protein sequence ID" value="KAJ2906673.1"/>
    <property type="molecule type" value="Genomic_DNA"/>
</dbReference>
<comment type="similarity">
    <text evidence="2">Belongs to the peptidase C19 family.</text>
</comment>
<evidence type="ECO:0000313" key="12">
    <source>
        <dbReference type="Proteomes" id="UP001201980"/>
    </source>
</evidence>
<dbReference type="PROSITE" id="PS50206">
    <property type="entry name" value="RHODANESE_3"/>
    <property type="match status" value="1"/>
</dbReference>
<accession>A0AAD5RXV7</accession>
<feature type="compositionally biased region" description="Polar residues" evidence="8">
    <location>
        <begin position="314"/>
        <end position="331"/>
    </location>
</feature>
<proteinExistence type="inferred from homology"/>
<dbReference type="InterPro" id="IPR028889">
    <property type="entry name" value="USP"/>
</dbReference>
<dbReference type="Gene3D" id="3.40.250.10">
    <property type="entry name" value="Rhodanese-like domain"/>
    <property type="match status" value="1"/>
</dbReference>
<dbReference type="GO" id="GO:0005634">
    <property type="term" value="C:nucleus"/>
    <property type="evidence" value="ECO:0007669"/>
    <property type="project" value="TreeGrafter"/>
</dbReference>
<feature type="region of interest" description="Disordered" evidence="8">
    <location>
        <begin position="119"/>
        <end position="203"/>
    </location>
</feature>
<evidence type="ECO:0000256" key="5">
    <source>
        <dbReference type="ARBA" id="ARBA00022786"/>
    </source>
</evidence>
<dbReference type="PROSITE" id="PS50235">
    <property type="entry name" value="USP_3"/>
    <property type="match status" value="1"/>
</dbReference>
<dbReference type="Proteomes" id="UP001201980">
    <property type="component" value="Unassembled WGS sequence"/>
</dbReference>
<feature type="compositionally biased region" description="Basic and acidic residues" evidence="8">
    <location>
        <begin position="147"/>
        <end position="161"/>
    </location>
</feature>
<dbReference type="GO" id="GO:0006508">
    <property type="term" value="P:proteolysis"/>
    <property type="evidence" value="ECO:0007669"/>
    <property type="project" value="UniProtKB-KW"/>
</dbReference>